<dbReference type="InterPro" id="IPR006315">
    <property type="entry name" value="OM_autotransptr_brl_dom"/>
</dbReference>
<reference evidence="5" key="1">
    <citation type="submission" date="2014-05" db="EMBL/GenBank/DDBJ databases">
        <title>ATOL: Assembling a taxonomically balanced genome-scale reconstruction of the evolutionary history of the Enterobacteriaceae.</title>
        <authorList>
            <person name="Plunkett G. III"/>
            <person name="Neeno-Eckwall E.C."/>
            <person name="Glasner J.D."/>
            <person name="Perna N.T."/>
        </authorList>
    </citation>
    <scope>NUCLEOTIDE SEQUENCE [LARGE SCALE GENOMIC DNA]</scope>
    <source>
        <strain evidence="5">ATCC 49490</strain>
    </source>
</reference>
<dbReference type="GO" id="GO:0019867">
    <property type="term" value="C:outer membrane"/>
    <property type="evidence" value="ECO:0007669"/>
    <property type="project" value="InterPro"/>
</dbReference>
<dbReference type="SMART" id="SM00869">
    <property type="entry name" value="Autotransporter"/>
    <property type="match status" value="1"/>
</dbReference>
<dbReference type="OrthoDB" id="6053567at2"/>
<dbReference type="InterPro" id="IPR050909">
    <property type="entry name" value="Bact_Autotransporter_VF"/>
</dbReference>
<dbReference type="CDD" id="cd01344">
    <property type="entry name" value="PL2_Passenger_AT"/>
    <property type="match status" value="1"/>
</dbReference>
<keyword evidence="2" id="KW-0843">Virulence</keyword>
<dbReference type="InterPro" id="IPR011050">
    <property type="entry name" value="Pectin_lyase_fold/virulence"/>
</dbReference>
<dbReference type="Gene3D" id="2.40.128.130">
    <property type="entry name" value="Autotransporter beta-domain"/>
    <property type="match status" value="1"/>
</dbReference>
<dbReference type="InterPro" id="IPR012332">
    <property type="entry name" value="Autotransporter_pectin_lyase_C"/>
</dbReference>
<dbReference type="InterPro" id="IPR013425">
    <property type="entry name" value="Autotrns_rpt"/>
</dbReference>
<sequence length="1475" mass="154612">MNKIFNVIRSEATGAWIAVPEFAKARGKRTRRRALTGLSVAVALLVSALTGAAPSFAATVTIAAGDSVYLSQIYGTGTTQTTRLSDLIFNGTSTTPATLIVDSNTALGSDSWLFNATGYAVNRITLNGTQRAVIRLQDGINMTVSNSVGGIVSGTTTTSGIEFVLGNGSQLSFVNNHANNGYPGLITSNSDIVFRGENGTVIFDNNSAYTYAPAIDTMYSDVIVEGNATMTNNINYGIAGGVIRTHYTGDIIFSGTDAMIIIGNNSAISSGGALFSDGNVQFYGNADIYGNRGVRDTAGAIVAQTGLVMVTNGIDGIKVHSNYSNTQYAGAILIGNGTSYTGGSLLHAKNSDIQFYNNFTNVGTGSTPNLTNAIANAINIRQPNGTLNIAAEAGRQVLFRDPITSLAANGAVVNVVVGINTTNGSDATNGKVTFTGEDFTAGSQSTQSRIYANTTVYGGELELKDNAQYGMNTSSTRFTLRDGATLVSTGTTANTVNVLASGTMNFADGAVIKSKGDSKLQLNASNRLVGAAADDTVTIETDGTDQLTLGGVLSGLGKLEKIGTGVLAAGNANQYLNTGGFNLAEGTLNAQNLLQTFTALDVQSGALLTMGSSGANLAITDRAMIAGTLENVQTLTKSGSGDLQIANSVDANRFNMTGGTLKIDAGKTLTIATDATLGDSVATQVDIASNPALSADTLALTGNNTLDITGYAPQTDENVYTLVSTQNGISGDFSYTVAGQALQDYVDIDHFLVGWARKDDAGKNIIAQFDLVWFNAEDNSAHGTFNVTDGNSFTPGKALTDNLTTTAYGYGWDGKSLTKTGGGTLIFSAVNNYTGSTTVDAGTLRTDIADTLNSSSDIIVNSGELDLNGNDQQVNRLSGNGGTVSLNGATLTAVNATDTDSTHFAGDIVDGEVIGGRFIKTGDGSLTLAGQTGWTTDTKLNAGELILDGVNGGAQLTSNITGNSGTRLTLQNGATLTGWIDPTDMDIDADSRWNMTGDSLVNNLTSGGAIAFSTPTNHDFKTLTVEGNYTGNDGVIAMNTVLSGDDSPTDKLTVQGDTAGSTRVTVNNVGGTGAQTVNGIELVHVDGNSAGNFALTTGTVEAGAYVYTLAKGTGTAAKNWYLTSKWTGSVTPPDDPVPPVDPVKPPVVDPTAPDALRPEAGSYISNIAAANTLFNHRLHDRLGEPQYTDNATSMWMRHVGGHERSSAGDGQLKTRSNRYVLQLGGDIAQWSSDGLDRWHLGVMGGYANEHSNTRSHRAGYGSDGRVSGYSAGLYGTWYQNDADKTGAYVDSRMLYNWFDSSVTAENRDSDEYKSKGLTASLEAGYTLKAGEFTGSQGTLNTWYVQPQAQVTWMGVKDKTHTRNDGTRIETEGDGNIQTRLGVRTYLNSHHKMDDGKQREFRPFVEVNWIHNTEAFGVKMDGTRVSRDGARNLGEIRTGVEGKLNDRLSVWGNVGVQMGDKGYSNTQGMLGVKYSW</sequence>
<dbReference type="Gene3D" id="2.160.20.20">
    <property type="match status" value="1"/>
</dbReference>
<dbReference type="EMBL" id="JMTB01000051">
    <property type="protein sequence ID" value="KFC08493.1"/>
    <property type="molecule type" value="Genomic_DNA"/>
</dbReference>
<organism evidence="4 5">
    <name type="scientific">Trabulsiella guamensis ATCC 49490</name>
    <dbReference type="NCBI Taxonomy" id="1005994"/>
    <lineage>
        <taxon>Bacteria</taxon>
        <taxon>Pseudomonadati</taxon>
        <taxon>Pseudomonadota</taxon>
        <taxon>Gammaproteobacteria</taxon>
        <taxon>Enterobacterales</taxon>
        <taxon>Enterobacteriaceae</taxon>
        <taxon>Trabulsiella</taxon>
    </lineage>
</organism>
<dbReference type="NCBIfam" id="TIGR02601">
    <property type="entry name" value="autotrns_rpt"/>
    <property type="match status" value="1"/>
</dbReference>
<evidence type="ECO:0000313" key="4">
    <source>
        <dbReference type="EMBL" id="KFC08493.1"/>
    </source>
</evidence>
<keyword evidence="1" id="KW-0732">Signal</keyword>
<dbReference type="SUPFAM" id="SSF51126">
    <property type="entry name" value="Pectin lyase-like"/>
    <property type="match status" value="1"/>
</dbReference>
<dbReference type="InterPro" id="IPR036709">
    <property type="entry name" value="Autotransporte_beta_dom_sf"/>
</dbReference>
<dbReference type="InterPro" id="IPR043990">
    <property type="entry name" value="AC_1"/>
</dbReference>
<dbReference type="Pfam" id="PF18883">
    <property type="entry name" value="AC_1"/>
    <property type="match status" value="1"/>
</dbReference>
<dbReference type="SUPFAM" id="SSF103515">
    <property type="entry name" value="Autotransporter"/>
    <property type="match status" value="1"/>
</dbReference>
<evidence type="ECO:0000313" key="5">
    <source>
        <dbReference type="Proteomes" id="UP000028630"/>
    </source>
</evidence>
<dbReference type="Pfam" id="PF12951">
    <property type="entry name" value="PATR"/>
    <property type="match status" value="2"/>
</dbReference>
<protein>
    <submittedName>
        <fullName evidence="4">Putative autotransporter protein</fullName>
    </submittedName>
</protein>
<dbReference type="Pfam" id="PF13018">
    <property type="entry name" value="ESPR"/>
    <property type="match status" value="1"/>
</dbReference>
<dbReference type="eggNOG" id="COG3468">
    <property type="taxonomic scope" value="Bacteria"/>
</dbReference>
<dbReference type="NCBIfam" id="TIGR01414">
    <property type="entry name" value="autotrans_barl"/>
    <property type="match status" value="1"/>
</dbReference>
<dbReference type="PANTHER" id="PTHR12338:SF5">
    <property type="entry name" value="ANTIGEN 43-RELATED"/>
    <property type="match status" value="1"/>
</dbReference>
<evidence type="ECO:0000256" key="1">
    <source>
        <dbReference type="ARBA" id="ARBA00022729"/>
    </source>
</evidence>
<dbReference type="PROSITE" id="PS51208">
    <property type="entry name" value="AUTOTRANSPORTER"/>
    <property type="match status" value="1"/>
</dbReference>
<feature type="domain" description="Autotransporter" evidence="3">
    <location>
        <begin position="1187"/>
        <end position="1475"/>
    </location>
</feature>
<gene>
    <name evidence="4" type="ORF">GTGU_01410</name>
</gene>
<dbReference type="eggNOG" id="COG4625">
    <property type="taxonomic scope" value="Bacteria"/>
</dbReference>
<evidence type="ECO:0000259" key="3">
    <source>
        <dbReference type="PROSITE" id="PS51208"/>
    </source>
</evidence>
<accession>A0A085AE48</accession>
<dbReference type="Pfam" id="PF03797">
    <property type="entry name" value="Autotransporter"/>
    <property type="match status" value="1"/>
</dbReference>
<dbReference type="PANTHER" id="PTHR12338">
    <property type="entry name" value="AUTOTRANSPORTER"/>
    <property type="match status" value="1"/>
</dbReference>
<comment type="caution">
    <text evidence="4">The sequence shown here is derived from an EMBL/GenBank/DDBJ whole genome shotgun (WGS) entry which is preliminary data.</text>
</comment>
<name>A0A085AE48_9ENTR</name>
<keyword evidence="5" id="KW-1185">Reference proteome</keyword>
<proteinExistence type="predicted"/>
<dbReference type="InterPro" id="IPR024973">
    <property type="entry name" value="ESPR"/>
</dbReference>
<dbReference type="InterPro" id="IPR005546">
    <property type="entry name" value="Autotransporte_beta"/>
</dbReference>
<evidence type="ECO:0000256" key="2">
    <source>
        <dbReference type="ARBA" id="ARBA00023026"/>
    </source>
</evidence>
<dbReference type="Proteomes" id="UP000028630">
    <property type="component" value="Unassembled WGS sequence"/>
</dbReference>